<evidence type="ECO:0000256" key="1">
    <source>
        <dbReference type="SAM" id="MobiDB-lite"/>
    </source>
</evidence>
<gene>
    <name evidence="3" type="ORF">AOV_03550</name>
</gene>
<evidence type="ECO:0000313" key="4">
    <source>
        <dbReference type="Proteomes" id="UP000259762"/>
    </source>
</evidence>
<name>A0A2Z2LBZ8_9RICK</name>
<keyword evidence="4" id="KW-1185">Reference proteome</keyword>
<keyword evidence="2" id="KW-0472">Membrane</keyword>
<organism evidence="3 4">
    <name type="scientific">Anaplasma ovis str. Haibei</name>
    <dbReference type="NCBI Taxonomy" id="1248439"/>
    <lineage>
        <taxon>Bacteria</taxon>
        <taxon>Pseudomonadati</taxon>
        <taxon>Pseudomonadota</taxon>
        <taxon>Alphaproteobacteria</taxon>
        <taxon>Rickettsiales</taxon>
        <taxon>Anaplasmataceae</taxon>
        <taxon>Anaplasma</taxon>
    </lineage>
</organism>
<feature type="transmembrane region" description="Helical" evidence="2">
    <location>
        <begin position="259"/>
        <end position="289"/>
    </location>
</feature>
<feature type="transmembrane region" description="Helical" evidence="2">
    <location>
        <begin position="150"/>
        <end position="170"/>
    </location>
</feature>
<dbReference type="KEGG" id="aoh:AOV_03550"/>
<dbReference type="Proteomes" id="UP000259762">
    <property type="component" value="Chromosome"/>
</dbReference>
<proteinExistence type="predicted"/>
<reference evidence="4" key="1">
    <citation type="submission" date="2018-06" db="EMBL/GenBank/DDBJ databases">
        <title>The Anaplasma ovis genome reveals a high proportion of pseudogenes.</title>
        <authorList>
            <person name="Liu Z."/>
            <person name="Peasley A.M."/>
            <person name="Yang J."/>
            <person name="Li Y."/>
            <person name="Guan G."/>
            <person name="Luo J."/>
            <person name="Yin H."/>
            <person name="Brayton K.A."/>
        </authorList>
    </citation>
    <scope>NUCLEOTIDE SEQUENCE [LARGE SCALE GENOMIC DNA]</scope>
    <source>
        <strain evidence="4">Haibei</strain>
    </source>
</reference>
<sequence>MMHMELFRDTGGNANAAHTFPHEPKLVALARAICRQTRIAATSDARCPHGECCPDIFRTPSVGAVIELRTNHIPASPQGGVKLSSSAKTGKALAHRIAVANRAHAISGVLLNIGTLLCTVAVICAVVANPAVIAVAGAICAVVANPVGMAAVAAVAGAISAVAAVAYLAVTGVSIRDLYKSCKQVIQVKEEGLVTVQSLQPVLTPITPIAGKIGCDEIGDAEGALDVVAGVVGVGAVIAGALVIAAGAVALALGATAGAGGLAIGAVAVGALDVVAGVVAVITCACCCCRSTVEIGPSKVMAQVATNSGVAKVMVEVDPSAIKDAAKNAKIPVISMKEVVAGSKKDNTEYDVIENYKPQQVSKIKWLNAPPAGGPTMKLVMAVVAVTLVAQAVGAVIAVGAAAPVIAVAVVSCGLVLGAAGAAYVCRRKAGAIKDAVKAGQLAYAPAEIGEIAPDVEPEQSTSKPPKQEKCQRYH</sequence>
<feature type="transmembrane region" description="Helical" evidence="2">
    <location>
        <begin position="405"/>
        <end position="426"/>
    </location>
</feature>
<keyword evidence="2" id="KW-0812">Transmembrane</keyword>
<feature type="transmembrane region" description="Helical" evidence="2">
    <location>
        <begin position="227"/>
        <end position="253"/>
    </location>
</feature>
<feature type="compositionally biased region" description="Basic and acidic residues" evidence="1">
    <location>
        <begin position="466"/>
        <end position="475"/>
    </location>
</feature>
<feature type="region of interest" description="Disordered" evidence="1">
    <location>
        <begin position="453"/>
        <end position="475"/>
    </location>
</feature>
<accession>A0A2Z2LBZ8</accession>
<dbReference type="EMBL" id="CP015994">
    <property type="protein sequence ID" value="ASI47875.1"/>
    <property type="molecule type" value="Genomic_DNA"/>
</dbReference>
<evidence type="ECO:0000313" key="3">
    <source>
        <dbReference type="EMBL" id="ASI47875.1"/>
    </source>
</evidence>
<reference evidence="3 4" key="2">
    <citation type="journal article" date="2019" name="BMC Genomics">
        <title>The Anaplasma ovis genome reveals a high proportion of pseudogenes.</title>
        <authorList>
            <person name="Liu Z."/>
            <person name="Peasley A.M."/>
            <person name="Yang J."/>
            <person name="Li Y."/>
            <person name="Guan G."/>
            <person name="Luo J."/>
            <person name="Yin H."/>
            <person name="Brayton K.A."/>
        </authorList>
    </citation>
    <scope>NUCLEOTIDE SEQUENCE [LARGE SCALE GENOMIC DNA]</scope>
    <source>
        <strain evidence="3 4">Haibei</strain>
    </source>
</reference>
<protein>
    <submittedName>
        <fullName evidence="3">Uncharacterized protein</fullName>
    </submittedName>
</protein>
<feature type="transmembrane region" description="Helical" evidence="2">
    <location>
        <begin position="116"/>
        <end position="144"/>
    </location>
</feature>
<evidence type="ECO:0000256" key="2">
    <source>
        <dbReference type="SAM" id="Phobius"/>
    </source>
</evidence>
<dbReference type="AlphaFoldDB" id="A0A2Z2LBZ8"/>
<feature type="transmembrane region" description="Helical" evidence="2">
    <location>
        <begin position="379"/>
        <end position="399"/>
    </location>
</feature>
<keyword evidence="2" id="KW-1133">Transmembrane helix</keyword>